<gene>
    <name evidence="11" type="primary">nudC</name>
    <name evidence="11" type="ORF">NHG85_12575</name>
</gene>
<dbReference type="AlphaFoldDB" id="A0A9X2FPZ9"/>
<evidence type="ECO:0000256" key="8">
    <source>
        <dbReference type="ARBA" id="ARBA00023027"/>
    </source>
</evidence>
<dbReference type="InterPro" id="IPR020084">
    <property type="entry name" value="NUDIX_hydrolase_CS"/>
</dbReference>
<comment type="similarity">
    <text evidence="3">Belongs to the Nudix hydrolase family. NudC subfamily.</text>
</comment>
<comment type="catalytic activity">
    <reaction evidence="9">
        <text>a 5'-end NAD(+)-phospho-ribonucleoside in mRNA + H2O = a 5'-end phospho-adenosine-phospho-ribonucleoside in mRNA + beta-nicotinamide D-ribonucleotide + 2 H(+)</text>
        <dbReference type="Rhea" id="RHEA:60876"/>
        <dbReference type="Rhea" id="RHEA-COMP:15698"/>
        <dbReference type="Rhea" id="RHEA-COMP:15719"/>
        <dbReference type="ChEBI" id="CHEBI:14649"/>
        <dbReference type="ChEBI" id="CHEBI:15377"/>
        <dbReference type="ChEBI" id="CHEBI:15378"/>
        <dbReference type="ChEBI" id="CHEBI:144029"/>
        <dbReference type="ChEBI" id="CHEBI:144051"/>
    </reaction>
    <physiologicalReaction direction="left-to-right" evidence="9">
        <dbReference type="Rhea" id="RHEA:60877"/>
    </physiologicalReaction>
</comment>
<dbReference type="RefSeq" id="WP_253332873.1">
    <property type="nucleotide sequence ID" value="NZ_JAMYXC010000195.1"/>
</dbReference>
<dbReference type="InterPro" id="IPR015797">
    <property type="entry name" value="NUDIX_hydrolase-like_dom_sf"/>
</dbReference>
<evidence type="ECO:0000256" key="7">
    <source>
        <dbReference type="ARBA" id="ARBA00022842"/>
    </source>
</evidence>
<evidence type="ECO:0000256" key="9">
    <source>
        <dbReference type="ARBA" id="ARBA00023679"/>
    </source>
</evidence>
<dbReference type="InterPro" id="IPR000086">
    <property type="entry name" value="NUDIX_hydrolase_dom"/>
</dbReference>
<accession>A0A9X2FPZ9</accession>
<keyword evidence="12" id="KW-1185">Reference proteome</keyword>
<dbReference type="InterPro" id="IPR015375">
    <property type="entry name" value="NADH_PPase-like_N"/>
</dbReference>
<dbReference type="NCBIfam" id="NF001299">
    <property type="entry name" value="PRK00241.1"/>
    <property type="match status" value="1"/>
</dbReference>
<dbReference type="GO" id="GO:0006742">
    <property type="term" value="P:NADP+ catabolic process"/>
    <property type="evidence" value="ECO:0007669"/>
    <property type="project" value="TreeGrafter"/>
</dbReference>
<dbReference type="EC" id="3.6.1.22" evidence="4"/>
<sequence>MGPLDDITFGGGGLDRVAEIRPDSQAVAELLAREDARVLPLWRGRLLIAQGRLAALPAGHAAFDGADEPPVLLGREASGAGLFARPVSDWAGAPERPDPAEAVADPRIAAGRFVELRGAMAGLGSRDSELAAMARAVLNWHAAHRFCARCGAPSRMAEAGWRRDCAACGTPHFPRTDPVVIMLVTHGDAVLLGRAPAWPETMHSVLAGFVEPGETVEAAVRREVAEEVGVAVGPVRYVASQPWPFPASLMLGCRAEALGRARPVLRPDPAEIAAAHWVPRQEMARIFAGENARIAAPIMGSIARHLLWNWLAGRLD</sequence>
<dbReference type="InterPro" id="IPR049734">
    <property type="entry name" value="NudC-like_C"/>
</dbReference>
<proteinExistence type="inferred from homology"/>
<keyword evidence="8" id="KW-0520">NAD</keyword>
<dbReference type="InterPro" id="IPR050241">
    <property type="entry name" value="NAD-cap_RNA_hydrolase_NudC"/>
</dbReference>
<name>A0A9X2FPZ9_9RHOB</name>
<dbReference type="PROSITE" id="PS00893">
    <property type="entry name" value="NUDIX_BOX"/>
    <property type="match status" value="1"/>
</dbReference>
<dbReference type="PANTHER" id="PTHR42904">
    <property type="entry name" value="NUDIX HYDROLASE, NUDC SUBFAMILY"/>
    <property type="match status" value="1"/>
</dbReference>
<comment type="caution">
    <text evidence="11">The sequence shown here is derived from an EMBL/GenBank/DDBJ whole genome shotgun (WGS) entry which is preliminary data.</text>
</comment>
<evidence type="ECO:0000256" key="2">
    <source>
        <dbReference type="ARBA" id="ARBA00001947"/>
    </source>
</evidence>
<dbReference type="InterPro" id="IPR015376">
    <property type="entry name" value="Znr_NADH_PPase"/>
</dbReference>
<dbReference type="SUPFAM" id="SSF55811">
    <property type="entry name" value="Nudix"/>
    <property type="match status" value="1"/>
</dbReference>
<dbReference type="Gene3D" id="3.90.79.10">
    <property type="entry name" value="Nucleoside Triphosphate Pyrophosphohydrolase"/>
    <property type="match status" value="1"/>
</dbReference>
<evidence type="ECO:0000256" key="1">
    <source>
        <dbReference type="ARBA" id="ARBA00001946"/>
    </source>
</evidence>
<keyword evidence="7" id="KW-0460">Magnesium</keyword>
<comment type="cofactor">
    <cofactor evidence="1">
        <name>Mg(2+)</name>
        <dbReference type="ChEBI" id="CHEBI:18420"/>
    </cofactor>
</comment>
<dbReference type="GO" id="GO:0019677">
    <property type="term" value="P:NAD+ catabolic process"/>
    <property type="evidence" value="ECO:0007669"/>
    <property type="project" value="TreeGrafter"/>
</dbReference>
<comment type="cofactor">
    <cofactor evidence="2">
        <name>Zn(2+)</name>
        <dbReference type="ChEBI" id="CHEBI:29105"/>
    </cofactor>
</comment>
<keyword evidence="6 11" id="KW-0378">Hydrolase</keyword>
<keyword evidence="5" id="KW-0479">Metal-binding</keyword>
<reference evidence="11" key="1">
    <citation type="submission" date="2022-06" db="EMBL/GenBank/DDBJ databases">
        <title>Limimaricola sediminis sp. nov., isolated from an intertidal sediment.</title>
        <authorList>
            <person name="Shao X."/>
        </authorList>
    </citation>
    <scope>NUCLEOTIDE SEQUENCE</scope>
    <source>
        <strain evidence="11">ASW11-118</strain>
    </source>
</reference>
<evidence type="ECO:0000256" key="4">
    <source>
        <dbReference type="ARBA" id="ARBA00012381"/>
    </source>
</evidence>
<dbReference type="GO" id="GO:0035529">
    <property type="term" value="F:NADH pyrophosphatase activity"/>
    <property type="evidence" value="ECO:0007669"/>
    <property type="project" value="TreeGrafter"/>
</dbReference>
<evidence type="ECO:0000313" key="11">
    <source>
        <dbReference type="EMBL" id="MCP1169346.1"/>
    </source>
</evidence>
<evidence type="ECO:0000256" key="3">
    <source>
        <dbReference type="ARBA" id="ARBA00009595"/>
    </source>
</evidence>
<protein>
    <recommendedName>
        <fullName evidence="4">NAD(+) diphosphatase</fullName>
        <ecNumber evidence="4">3.6.1.22</ecNumber>
    </recommendedName>
</protein>
<evidence type="ECO:0000259" key="10">
    <source>
        <dbReference type="PROSITE" id="PS51462"/>
    </source>
</evidence>
<dbReference type="GO" id="GO:0046872">
    <property type="term" value="F:metal ion binding"/>
    <property type="evidence" value="ECO:0007669"/>
    <property type="project" value="UniProtKB-KW"/>
</dbReference>
<dbReference type="Pfam" id="PF09297">
    <property type="entry name" value="Zn_ribbon_NUD"/>
    <property type="match status" value="1"/>
</dbReference>
<dbReference type="Pfam" id="PF00293">
    <property type="entry name" value="NUDIX"/>
    <property type="match status" value="1"/>
</dbReference>
<dbReference type="CDD" id="cd03429">
    <property type="entry name" value="NUDIX_NADH_pyrophosphatase_Nudt13"/>
    <property type="match status" value="1"/>
</dbReference>
<feature type="domain" description="Nudix hydrolase" evidence="10">
    <location>
        <begin position="174"/>
        <end position="300"/>
    </location>
</feature>
<evidence type="ECO:0000256" key="5">
    <source>
        <dbReference type="ARBA" id="ARBA00022723"/>
    </source>
</evidence>
<dbReference type="Proteomes" id="UP001139477">
    <property type="component" value="Unassembled WGS sequence"/>
</dbReference>
<dbReference type="GO" id="GO:0005829">
    <property type="term" value="C:cytosol"/>
    <property type="evidence" value="ECO:0007669"/>
    <property type="project" value="TreeGrafter"/>
</dbReference>
<dbReference type="Gene3D" id="3.90.79.20">
    <property type="match status" value="1"/>
</dbReference>
<dbReference type="PROSITE" id="PS51462">
    <property type="entry name" value="NUDIX"/>
    <property type="match status" value="1"/>
</dbReference>
<dbReference type="EMBL" id="JAMYXC010000195">
    <property type="protein sequence ID" value="MCP1169346.1"/>
    <property type="molecule type" value="Genomic_DNA"/>
</dbReference>
<evidence type="ECO:0000313" key="12">
    <source>
        <dbReference type="Proteomes" id="UP001139477"/>
    </source>
</evidence>
<evidence type="ECO:0000256" key="6">
    <source>
        <dbReference type="ARBA" id="ARBA00022801"/>
    </source>
</evidence>
<dbReference type="PANTHER" id="PTHR42904:SF6">
    <property type="entry name" value="NAD-CAPPED RNA HYDROLASE NUDT12"/>
    <property type="match status" value="1"/>
</dbReference>
<dbReference type="Pfam" id="PF09296">
    <property type="entry name" value="NUDIX-like"/>
    <property type="match status" value="1"/>
</dbReference>
<organism evidence="11 12">
    <name type="scientific">Limimaricola litoreus</name>
    <dbReference type="NCBI Taxonomy" id="2955316"/>
    <lineage>
        <taxon>Bacteria</taxon>
        <taxon>Pseudomonadati</taxon>
        <taxon>Pseudomonadota</taxon>
        <taxon>Alphaproteobacteria</taxon>
        <taxon>Rhodobacterales</taxon>
        <taxon>Paracoccaceae</taxon>
        <taxon>Limimaricola</taxon>
    </lineage>
</organism>